<evidence type="ECO:0000313" key="14">
    <source>
        <dbReference type="Proteomes" id="UP001172681"/>
    </source>
</evidence>
<dbReference type="GO" id="GO:0046872">
    <property type="term" value="F:metal ion binding"/>
    <property type="evidence" value="ECO:0007669"/>
    <property type="project" value="UniProtKB-KW"/>
</dbReference>
<evidence type="ECO:0000256" key="6">
    <source>
        <dbReference type="ARBA" id="ARBA00022723"/>
    </source>
</evidence>
<gene>
    <name evidence="13" type="ORF">H2204_009609</name>
</gene>
<evidence type="ECO:0000256" key="10">
    <source>
        <dbReference type="ARBA" id="ARBA00031120"/>
    </source>
</evidence>
<keyword evidence="14" id="KW-1185">Reference proteome</keyword>
<dbReference type="EC" id="4.1.1.45" evidence="4"/>
<evidence type="ECO:0000256" key="7">
    <source>
        <dbReference type="ARBA" id="ARBA00022793"/>
    </source>
</evidence>
<proteinExistence type="inferred from homology"/>
<dbReference type="SUPFAM" id="SSF51556">
    <property type="entry name" value="Metallo-dependent hydrolases"/>
    <property type="match status" value="1"/>
</dbReference>
<comment type="caution">
    <text evidence="13">The sequence shown here is derived from an EMBL/GenBank/DDBJ whole genome shotgun (WGS) entry which is preliminary data.</text>
</comment>
<dbReference type="InterPro" id="IPR032466">
    <property type="entry name" value="Metal_Hydrolase"/>
</dbReference>
<comment type="similarity">
    <text evidence="2">Belongs to the metallo-dependent hydrolases superfamily. ACMSD family.</text>
</comment>
<evidence type="ECO:0000256" key="2">
    <source>
        <dbReference type="ARBA" id="ARBA00005871"/>
    </source>
</evidence>
<dbReference type="Proteomes" id="UP001172681">
    <property type="component" value="Unassembled WGS sequence"/>
</dbReference>
<dbReference type="EMBL" id="JAPDRN010000076">
    <property type="protein sequence ID" value="KAJ9627570.1"/>
    <property type="molecule type" value="Genomic_DNA"/>
</dbReference>
<evidence type="ECO:0000256" key="9">
    <source>
        <dbReference type="ARBA" id="ARBA00023239"/>
    </source>
</evidence>
<accession>A0AA39CVT0</accession>
<keyword evidence="7 11" id="KW-0210">Decarboxylase</keyword>
<dbReference type="GO" id="GO:0001760">
    <property type="term" value="F:aminocarboxymuconate-semialdehyde decarboxylase activity"/>
    <property type="evidence" value="ECO:0007669"/>
    <property type="project" value="UniProtKB-EC"/>
</dbReference>
<sequence length="360" mass="40671">MPKTLPSLPNSNDGAPSDPWIELRARDETSDAVDIYVDGNFFRTVQSNCFDHTVRLKEMDENNVDVQVLSTIPILFFYDRPAAAVSQLAKALNEHIAQVCKEHPTRFVGLATVPLQDVDLSIEEVTRAKYELGLKGVEIGTTVGNMNLNDPKLEAFWQVCEELDFPVFVHPLGYSLSEETPWRWQQYWSSWLIGMPCETALSMHAISSSGLLLRSPRLKLCFAHAGGAFPTLLGRVQHGYDCRPDLVAFQSGGRTPTENLTVGKNLWVDSLVHDPDLLHYLGKKIGWDRIVMGSDYPFPLGEVPEAGKMLSSDDRLKEFLSWTERAQMLAGNVINFLSLEERFKQEYEQRLKSFLSKIQH</sequence>
<evidence type="ECO:0000313" key="13">
    <source>
        <dbReference type="EMBL" id="KAJ9627570.1"/>
    </source>
</evidence>
<feature type="domain" description="Amidohydrolase-related" evidence="12">
    <location>
        <begin position="44"/>
        <end position="332"/>
    </location>
</feature>
<dbReference type="InterPro" id="IPR032465">
    <property type="entry name" value="ACMSD"/>
</dbReference>
<comment type="pathway">
    <text evidence="1">Secondary metabolite metabolism; quinolate metabolism.</text>
</comment>
<evidence type="ECO:0000256" key="11">
    <source>
        <dbReference type="RuleBase" id="RU366045"/>
    </source>
</evidence>
<dbReference type="Pfam" id="PF04909">
    <property type="entry name" value="Amidohydro_2"/>
    <property type="match status" value="1"/>
</dbReference>
<evidence type="ECO:0000256" key="8">
    <source>
        <dbReference type="ARBA" id="ARBA00022833"/>
    </source>
</evidence>
<keyword evidence="8" id="KW-0862">Zinc</keyword>
<dbReference type="AlphaFoldDB" id="A0AA39CVT0"/>
<evidence type="ECO:0000256" key="3">
    <source>
        <dbReference type="ARBA" id="ARBA00011245"/>
    </source>
</evidence>
<comment type="subunit">
    <text evidence="3">Monomer.</text>
</comment>
<dbReference type="Gene3D" id="3.20.20.140">
    <property type="entry name" value="Metal-dependent hydrolases"/>
    <property type="match status" value="1"/>
</dbReference>
<dbReference type="InterPro" id="IPR006680">
    <property type="entry name" value="Amidohydro-rel"/>
</dbReference>
<reference evidence="13" key="1">
    <citation type="submission" date="2022-10" db="EMBL/GenBank/DDBJ databases">
        <title>Culturing micro-colonial fungi from biological soil crusts in the Mojave desert and describing Neophaeococcomyces mojavensis, and introducing the new genera and species Taxawa tesnikishii.</title>
        <authorList>
            <person name="Kurbessoian T."/>
            <person name="Stajich J.E."/>
        </authorList>
    </citation>
    <scope>NUCLEOTIDE SEQUENCE</scope>
    <source>
        <strain evidence="13">TK_35</strain>
    </source>
</reference>
<organism evidence="13 14">
    <name type="scientific">Knufia peltigerae</name>
    <dbReference type="NCBI Taxonomy" id="1002370"/>
    <lineage>
        <taxon>Eukaryota</taxon>
        <taxon>Fungi</taxon>
        <taxon>Dikarya</taxon>
        <taxon>Ascomycota</taxon>
        <taxon>Pezizomycotina</taxon>
        <taxon>Eurotiomycetes</taxon>
        <taxon>Chaetothyriomycetidae</taxon>
        <taxon>Chaetothyriales</taxon>
        <taxon>Trichomeriaceae</taxon>
        <taxon>Knufia</taxon>
    </lineage>
</organism>
<evidence type="ECO:0000256" key="1">
    <source>
        <dbReference type="ARBA" id="ARBA00005079"/>
    </source>
</evidence>
<evidence type="ECO:0000256" key="4">
    <source>
        <dbReference type="ARBA" id="ARBA00012365"/>
    </source>
</evidence>
<dbReference type="GO" id="GO:0016787">
    <property type="term" value="F:hydrolase activity"/>
    <property type="evidence" value="ECO:0007669"/>
    <property type="project" value="InterPro"/>
</dbReference>
<dbReference type="PANTHER" id="PTHR21240">
    <property type="entry name" value="2-AMINO-3-CARBOXYLMUCONATE-6-SEMIALDEHYDE DECARBOXYLASE"/>
    <property type="match status" value="1"/>
</dbReference>
<dbReference type="GO" id="GO:0019748">
    <property type="term" value="P:secondary metabolic process"/>
    <property type="evidence" value="ECO:0007669"/>
    <property type="project" value="TreeGrafter"/>
</dbReference>
<protein>
    <recommendedName>
        <fullName evidence="5">2-amino-3-carboxymuconate-6-semialdehyde decarboxylase</fullName>
        <ecNumber evidence="4">4.1.1.45</ecNumber>
    </recommendedName>
    <alternativeName>
        <fullName evidence="10">Picolinate carboxylase</fullName>
    </alternativeName>
</protein>
<keyword evidence="9 11" id="KW-0456">Lyase</keyword>
<keyword evidence="6" id="KW-0479">Metal-binding</keyword>
<dbReference type="GO" id="GO:0005829">
    <property type="term" value="C:cytosol"/>
    <property type="evidence" value="ECO:0007669"/>
    <property type="project" value="TreeGrafter"/>
</dbReference>
<evidence type="ECO:0000256" key="5">
    <source>
        <dbReference type="ARBA" id="ARBA00021214"/>
    </source>
</evidence>
<dbReference type="PANTHER" id="PTHR21240:SF27">
    <property type="entry name" value="2-AMINO-3-CARBOXYMUCONATE-6-SEMIALDEHYDE DECARBOXYLASE"/>
    <property type="match status" value="1"/>
</dbReference>
<evidence type="ECO:0000259" key="12">
    <source>
        <dbReference type="Pfam" id="PF04909"/>
    </source>
</evidence>
<name>A0AA39CVT0_9EURO</name>